<dbReference type="EMBL" id="JAATHJ010000012">
    <property type="protein sequence ID" value="NJP37826.1"/>
    <property type="molecule type" value="Genomic_DNA"/>
</dbReference>
<keyword evidence="3" id="KW-1185">Reference proteome</keyword>
<organism evidence="2 3">
    <name type="scientific">Alkalicoccus luteus</name>
    <dbReference type="NCBI Taxonomy" id="1237094"/>
    <lineage>
        <taxon>Bacteria</taxon>
        <taxon>Bacillati</taxon>
        <taxon>Bacillota</taxon>
        <taxon>Bacilli</taxon>
        <taxon>Bacillales</taxon>
        <taxon>Bacillaceae</taxon>
        <taxon>Alkalicoccus</taxon>
    </lineage>
</organism>
<proteinExistence type="predicted"/>
<keyword evidence="1" id="KW-0732">Signal</keyword>
<evidence type="ECO:0000313" key="3">
    <source>
        <dbReference type="Proteomes" id="UP000752012"/>
    </source>
</evidence>
<evidence type="ECO:0008006" key="4">
    <source>
        <dbReference type="Google" id="ProtNLM"/>
    </source>
</evidence>
<comment type="caution">
    <text evidence="2">The sequence shown here is derived from an EMBL/GenBank/DDBJ whole genome shotgun (WGS) entry which is preliminary data.</text>
</comment>
<evidence type="ECO:0000256" key="1">
    <source>
        <dbReference type="SAM" id="SignalP"/>
    </source>
</evidence>
<gene>
    <name evidence="2" type="ORF">HCN83_09535</name>
</gene>
<dbReference type="RefSeq" id="WP_168006710.1">
    <property type="nucleotide sequence ID" value="NZ_JAATHJ010000012.1"/>
</dbReference>
<dbReference type="AlphaFoldDB" id="A0A969PP68"/>
<name>A0A969PP68_9BACI</name>
<feature type="chain" id="PRO_5039284981" description="DUF3221 domain-containing protein" evidence="1">
    <location>
        <begin position="23"/>
        <end position="115"/>
    </location>
</feature>
<evidence type="ECO:0000313" key="2">
    <source>
        <dbReference type="EMBL" id="NJP37826.1"/>
    </source>
</evidence>
<dbReference type="Proteomes" id="UP000752012">
    <property type="component" value="Unassembled WGS sequence"/>
</dbReference>
<protein>
    <recommendedName>
        <fullName evidence="4">DUF3221 domain-containing protein</fullName>
    </recommendedName>
</protein>
<accession>A0A969PP68</accession>
<feature type="signal peptide" evidence="1">
    <location>
        <begin position="1"/>
        <end position="22"/>
    </location>
</feature>
<sequence length="115" mass="13193">MIRMAAVILLFNSLLLPGCMQTSVPDDHPHLFGTVVDHQHSHGRIQIRTDRDESEQQLIWLIEHLDSVIVASDEQPVTVSSVRRGMEVEVWVMDPESMEEQRRAVIDTMVVYETN</sequence>
<reference evidence="2 3" key="1">
    <citation type="submission" date="2020-03" db="EMBL/GenBank/DDBJ databases">
        <title>Assessment of the enzymatic potential of alkaline-tolerant lipase obtained from Bacillus luteus H11 (technogenic soil) for the bioremediation of saline soils contaminated with petroleum substances.</title>
        <authorList>
            <person name="Kalwasinska A."/>
        </authorList>
    </citation>
    <scope>NUCLEOTIDE SEQUENCE [LARGE SCALE GENOMIC DNA]</scope>
    <source>
        <strain evidence="2 3">H11</strain>
    </source>
</reference>